<gene>
    <name evidence="1" type="ORF">Tci_853573</name>
</gene>
<proteinExistence type="predicted"/>
<name>A0A699R6Y0_TANCI</name>
<dbReference type="EMBL" id="BKCJ011080526">
    <property type="protein sequence ID" value="GFC81603.1"/>
    <property type="molecule type" value="Genomic_DNA"/>
</dbReference>
<comment type="caution">
    <text evidence="1">The sequence shown here is derived from an EMBL/GenBank/DDBJ whole genome shotgun (WGS) entry which is preliminary data.</text>
</comment>
<dbReference type="AlphaFoldDB" id="A0A699R6Y0"/>
<reference evidence="1" key="1">
    <citation type="journal article" date="2019" name="Sci. Rep.">
        <title>Draft genome of Tanacetum cinerariifolium, the natural source of mosquito coil.</title>
        <authorList>
            <person name="Yamashiro T."/>
            <person name="Shiraishi A."/>
            <person name="Satake H."/>
            <person name="Nakayama K."/>
        </authorList>
    </citation>
    <scope>NUCLEOTIDE SEQUENCE</scope>
</reference>
<accession>A0A699R6Y0</accession>
<protein>
    <recommendedName>
        <fullName evidence="2">Monodehydroascorbate reductase</fullName>
    </recommendedName>
</protein>
<evidence type="ECO:0000313" key="1">
    <source>
        <dbReference type="EMBL" id="GFC81603.1"/>
    </source>
</evidence>
<sequence>MADVNAPSDQTPTMAPPYDKKTGCYKCQLDEQWFDLTKETLREALQITPVNRNQAFDAPPSINGLIDFVNQLCYPKLVMNLSIVVTNDLFQPWRALLTIINLCLTGKTSDLKDQGPLCYRFYEALSQEPILITPRGFGRNLPNPYILLWKTNGICPGIHQGKRGPL</sequence>
<evidence type="ECO:0008006" key="2">
    <source>
        <dbReference type="Google" id="ProtNLM"/>
    </source>
</evidence>
<organism evidence="1">
    <name type="scientific">Tanacetum cinerariifolium</name>
    <name type="common">Dalmatian daisy</name>
    <name type="synonym">Chrysanthemum cinerariifolium</name>
    <dbReference type="NCBI Taxonomy" id="118510"/>
    <lineage>
        <taxon>Eukaryota</taxon>
        <taxon>Viridiplantae</taxon>
        <taxon>Streptophyta</taxon>
        <taxon>Embryophyta</taxon>
        <taxon>Tracheophyta</taxon>
        <taxon>Spermatophyta</taxon>
        <taxon>Magnoliopsida</taxon>
        <taxon>eudicotyledons</taxon>
        <taxon>Gunneridae</taxon>
        <taxon>Pentapetalae</taxon>
        <taxon>asterids</taxon>
        <taxon>campanulids</taxon>
        <taxon>Asterales</taxon>
        <taxon>Asteraceae</taxon>
        <taxon>Asteroideae</taxon>
        <taxon>Anthemideae</taxon>
        <taxon>Anthemidinae</taxon>
        <taxon>Tanacetum</taxon>
    </lineage>
</organism>